<name>A0ABZ2RPC0_9BACT</name>
<dbReference type="Gene3D" id="3.40.960.10">
    <property type="entry name" value="VSR Endonuclease"/>
    <property type="match status" value="1"/>
</dbReference>
<evidence type="ECO:0000256" key="4">
    <source>
        <dbReference type="ARBA" id="ARBA00022806"/>
    </source>
</evidence>
<dbReference type="SUPFAM" id="SSF52980">
    <property type="entry name" value="Restriction endonuclease-like"/>
    <property type="match status" value="1"/>
</dbReference>
<dbReference type="Pfam" id="PF13195">
    <property type="entry name" value="DUF4011"/>
    <property type="match status" value="1"/>
</dbReference>
<sequence>MQNKFSENIDKLKSKLLNLSAKNKAINIVSDSSTISLLTSSNQIILMNSEKKLLLGSQRSDGNIKASQKQEDFNKVVKELITKQSFYSEEYGIEVLYLTLGILKWNDKSAREYQSPLIFIPIRIKQAIEDTKYEIYLDFSEFEINYSLIEKLKIEYRLDISEIYKFDSLEAEQFQQFIINLQQKTEKIKFSVLDKSFISNFYFNNINLIKDIEKNYQNLENNELINSLLNGKSYINVPILTSFQAQENINIDSYYHPLNSDSSQEVAIQSMINGSSFVLQGPPGTGKSQTIINMISEAVARNKKVLFVAEKRAAIDVVKQWLVNLNLGDFIFDIYDVNESKKLIIEQLINTLNKIDNTQSEYASNSIQKITYNHKNNEKLIKNYFNVLNKNVYLEFNLYEIIGLYQNIASKYKTDFIFESPNKMNLHFNEQNINLFKLINQKLKLTSNYYEKPFSNFKKAKISLEDTQRLQKEFLNLLNLVNDVKKYSATLLKQNYANYSFNDVNRFIDFIELSKKHEFVKTFSLHDSMLSGLIENLLKIHNLSKRYENDNYLLALDNDKMANVTKVINKSNVSMTFSYKYQIIKKILKEYGIDFKKQDLYSINDDEVEYLEYKQNIQTIIKQYNMYIDFKDKEDLYNWISFALFMKKTREIFLDNKFLIQHSYKDLYDFIKLNLNDGNLNNFAGQYKQSIEFIHHYFDFDLDLSFDENMKNIQKILTNWTSVMNIFDLNNFVLNFENSEVKEFALKLLELQKEDDFEVYYEKAFYQSLITHCLKEISDTEYKFLDLKIQELQNLHHSILEISKSKLSQKIWDAFKNNEKLTENNNEVVLLKKESTKSRNIRPIKKLLEEIGNLILDLKPIFMMSPLSVSSYLKDSDINFDLVIFDEASQVKQESALTSLLRTKQVVIVGDSHQLPPTSFYEAKIEEEKEDYDDILAFDSLLDSASAILPTISLKWHYRSKFEHLIAPSNKDIYKNSLFTIPNRFEYIPNNLESLQYVYVNGIYENRANEKEADEVIKQIKNIIKKHQNKKSIGVVTYNTQQQKLIQQKLNKIAKEDKKLLSIINTQNNKDYLFVKNVESVQGDERDIIIISTTFGYDKNQRISMNFGPINNINHGYKRLNVAFTRAKESMILVSSLYPEDIDLSKTQSSGIIFFKNYLEYARNHLNLNNQQDSNIKSSLFAQTIYKELTNAGYDVSLSIGESNYKLDMVILDPKTKEFVIGIECDGSVDKNSDSMQDRDILRPILLQNNGWKIYRIWSSYWFENYDQEKQKLFDFINENINVKTNSKDKKIGLKIVNETKSLQPKKSKTTKLTFEKYPSYEKTYKKAKREFKDSDLALINFLKLLSPINIDEVKKYILEFMGQKQWSSQTNIDFKKILNKHKKDFEIKFDDDFICFANQEIKFRQTIIEKSERRIFKNIYWQELQNGILAIVDNQEKIDANILKKQIINLCGYTVLSKQMNEYLETILQKMSRTRKISYKEGQILKKS</sequence>
<keyword evidence="3" id="KW-0378">Hydrolase</keyword>
<dbReference type="PANTHER" id="PTHR43788">
    <property type="entry name" value="DNA2/NAM7 HELICASE FAMILY MEMBER"/>
    <property type="match status" value="1"/>
</dbReference>
<feature type="domain" description="DNA2/NAM7 helicase-like C-terminal" evidence="7">
    <location>
        <begin position="1005"/>
        <end position="1136"/>
    </location>
</feature>
<dbReference type="Pfam" id="PF13086">
    <property type="entry name" value="AAA_11"/>
    <property type="match status" value="2"/>
</dbReference>
<reference evidence="9" key="1">
    <citation type="submission" date="2024-03" db="EMBL/GenBank/DDBJ databases">
        <title>Complete genome sequence of Mycoplasma gypis type strain B1/T1.</title>
        <authorList>
            <person name="Spergser J."/>
        </authorList>
    </citation>
    <scope>NUCLEOTIDE SEQUENCE [LARGE SCALE GENOMIC DNA]</scope>
    <source>
        <strain evidence="9">B1/T1</strain>
    </source>
</reference>
<evidence type="ECO:0000256" key="2">
    <source>
        <dbReference type="ARBA" id="ARBA00022741"/>
    </source>
</evidence>
<comment type="similarity">
    <text evidence="1">Belongs to the DNA2/NAM7 helicase family.</text>
</comment>
<evidence type="ECO:0000256" key="5">
    <source>
        <dbReference type="ARBA" id="ARBA00022840"/>
    </source>
</evidence>
<keyword evidence="4" id="KW-0347">Helicase</keyword>
<evidence type="ECO:0000256" key="1">
    <source>
        <dbReference type="ARBA" id="ARBA00007913"/>
    </source>
</evidence>
<dbReference type="InterPro" id="IPR049468">
    <property type="entry name" value="Restrct_endonuc-II-like_dom"/>
</dbReference>
<dbReference type="Proteomes" id="UP001460679">
    <property type="component" value="Chromosome"/>
</dbReference>
<dbReference type="Pfam" id="PF13087">
    <property type="entry name" value="AAA_12"/>
    <property type="match status" value="1"/>
</dbReference>
<organism evidence="9 10">
    <name type="scientific">[Mycoplasma] gypis</name>
    <dbReference type="NCBI Taxonomy" id="92404"/>
    <lineage>
        <taxon>Bacteria</taxon>
        <taxon>Bacillati</taxon>
        <taxon>Mycoplasmatota</taxon>
        <taxon>Mycoplasmoidales</taxon>
        <taxon>Metamycoplasmataceae</taxon>
        <taxon>Metamycoplasma</taxon>
    </lineage>
</organism>
<dbReference type="InterPro" id="IPR011335">
    <property type="entry name" value="Restrct_endonuc-II-like"/>
</dbReference>
<keyword evidence="2" id="KW-0547">Nucleotide-binding</keyword>
<dbReference type="InterPro" id="IPR027417">
    <property type="entry name" value="P-loop_NTPase"/>
</dbReference>
<protein>
    <submittedName>
        <fullName evidence="9">AAA domain-containing protein</fullName>
    </submittedName>
</protein>
<dbReference type="InterPro" id="IPR050534">
    <property type="entry name" value="Coronavir_polyprotein_1ab"/>
</dbReference>
<dbReference type="InterPro" id="IPR041677">
    <property type="entry name" value="DNA2/NAM7_AAA_11"/>
</dbReference>
<dbReference type="Pfam" id="PF18741">
    <property type="entry name" value="MTES_1575"/>
    <property type="match status" value="1"/>
</dbReference>
<evidence type="ECO:0000256" key="3">
    <source>
        <dbReference type="ARBA" id="ARBA00022801"/>
    </source>
</evidence>
<proteinExistence type="inferred from homology"/>
<evidence type="ECO:0000313" key="10">
    <source>
        <dbReference type="Proteomes" id="UP001460679"/>
    </source>
</evidence>
<keyword evidence="5" id="KW-0067">ATP-binding</keyword>
<evidence type="ECO:0000259" key="8">
    <source>
        <dbReference type="Pfam" id="PF18741"/>
    </source>
</evidence>
<gene>
    <name evidence="9" type="ORF">WG616_02790</name>
</gene>
<dbReference type="PANTHER" id="PTHR43788:SF8">
    <property type="entry name" value="DNA-BINDING PROTEIN SMUBP-2"/>
    <property type="match status" value="1"/>
</dbReference>
<evidence type="ECO:0000259" key="7">
    <source>
        <dbReference type="Pfam" id="PF13087"/>
    </source>
</evidence>
<evidence type="ECO:0000259" key="6">
    <source>
        <dbReference type="Pfam" id="PF13086"/>
    </source>
</evidence>
<feature type="domain" description="Restriction endonuclease type II-like" evidence="8">
    <location>
        <begin position="1181"/>
        <end position="1277"/>
    </location>
</feature>
<dbReference type="InterPro" id="IPR025103">
    <property type="entry name" value="DUF4011"/>
</dbReference>
<dbReference type="SUPFAM" id="SSF52540">
    <property type="entry name" value="P-loop containing nucleoside triphosphate hydrolases"/>
    <property type="match status" value="1"/>
</dbReference>
<dbReference type="EMBL" id="CP148066">
    <property type="protein sequence ID" value="WXL28270.1"/>
    <property type="molecule type" value="Genomic_DNA"/>
</dbReference>
<feature type="domain" description="DNA2/NAM7 helicase helicase" evidence="6">
    <location>
        <begin position="789"/>
        <end position="919"/>
    </location>
</feature>
<dbReference type="Gene3D" id="3.40.50.300">
    <property type="entry name" value="P-loop containing nucleotide triphosphate hydrolases"/>
    <property type="match status" value="3"/>
</dbReference>
<dbReference type="RefSeq" id="WP_205498156.1">
    <property type="nucleotide sequence ID" value="NZ_CP148066.1"/>
</dbReference>
<evidence type="ECO:0000313" key="9">
    <source>
        <dbReference type="EMBL" id="WXL28270.1"/>
    </source>
</evidence>
<accession>A0ABZ2RPC0</accession>
<feature type="domain" description="DNA2/NAM7 helicase helicase" evidence="6">
    <location>
        <begin position="260"/>
        <end position="395"/>
    </location>
</feature>
<dbReference type="InterPro" id="IPR041679">
    <property type="entry name" value="DNA2/NAM7-like_C"/>
</dbReference>
<keyword evidence="10" id="KW-1185">Reference proteome</keyword>